<keyword evidence="1" id="KW-1133">Transmembrane helix</keyword>
<gene>
    <name evidence="2" type="ORF">BDW42DRAFT_28451</name>
</gene>
<keyword evidence="1" id="KW-0812">Transmembrane</keyword>
<reference evidence="3" key="1">
    <citation type="submission" date="2017-12" db="EMBL/GenBank/DDBJ databases">
        <authorList>
            <consortium name="DOE Joint Genome Institute"/>
            <person name="Mondo S.J."/>
            <person name="Kjaerbolling I."/>
            <person name="Vesth T.C."/>
            <person name="Frisvad J.C."/>
            <person name="Nybo J.L."/>
            <person name="Theobald S."/>
            <person name="Kuo A."/>
            <person name="Bowyer P."/>
            <person name="Matsuda Y."/>
            <person name="Lyhne E.K."/>
            <person name="Kogle M.E."/>
            <person name="Clum A."/>
            <person name="Lipzen A."/>
            <person name="Salamov A."/>
            <person name="Ngan C.Y."/>
            <person name="Daum C."/>
            <person name="Chiniquy J."/>
            <person name="Barry K."/>
            <person name="LaButti K."/>
            <person name="Haridas S."/>
            <person name="Simmons B.A."/>
            <person name="Magnuson J.K."/>
            <person name="Mortensen U.H."/>
            <person name="Larsen T.O."/>
            <person name="Grigoriev I.V."/>
            <person name="Baker S.E."/>
            <person name="Andersen M.R."/>
            <person name="Nordberg H.P."/>
            <person name="Cantor M.N."/>
            <person name="Hua S.X."/>
        </authorList>
    </citation>
    <scope>NUCLEOTIDE SEQUENCE [LARGE SCALE GENOMIC DNA]</scope>
    <source>
        <strain evidence="3">IBT 19404</strain>
    </source>
</reference>
<proteinExistence type="predicted"/>
<evidence type="ECO:0000313" key="2">
    <source>
        <dbReference type="EMBL" id="PLN75933.1"/>
    </source>
</evidence>
<dbReference type="Proteomes" id="UP000235023">
    <property type="component" value="Unassembled WGS sequence"/>
</dbReference>
<protein>
    <submittedName>
        <fullName evidence="2">Uncharacterized protein</fullName>
    </submittedName>
</protein>
<evidence type="ECO:0000256" key="1">
    <source>
        <dbReference type="SAM" id="Phobius"/>
    </source>
</evidence>
<dbReference type="AlphaFoldDB" id="A0A2J5HG73"/>
<keyword evidence="3" id="KW-1185">Reference proteome</keyword>
<dbReference type="EMBL" id="KZ559632">
    <property type="protein sequence ID" value="PLN75933.1"/>
    <property type="molecule type" value="Genomic_DNA"/>
</dbReference>
<keyword evidence="1" id="KW-0472">Membrane</keyword>
<organism evidence="2 3">
    <name type="scientific">Aspergillus taichungensis</name>
    <dbReference type="NCBI Taxonomy" id="482145"/>
    <lineage>
        <taxon>Eukaryota</taxon>
        <taxon>Fungi</taxon>
        <taxon>Dikarya</taxon>
        <taxon>Ascomycota</taxon>
        <taxon>Pezizomycotina</taxon>
        <taxon>Eurotiomycetes</taxon>
        <taxon>Eurotiomycetidae</taxon>
        <taxon>Eurotiales</taxon>
        <taxon>Aspergillaceae</taxon>
        <taxon>Aspergillus</taxon>
        <taxon>Aspergillus subgen. Circumdati</taxon>
    </lineage>
</organism>
<name>A0A2J5HG73_9EURO</name>
<evidence type="ECO:0000313" key="3">
    <source>
        <dbReference type="Proteomes" id="UP000235023"/>
    </source>
</evidence>
<accession>A0A2J5HG73</accession>
<feature type="transmembrane region" description="Helical" evidence="1">
    <location>
        <begin position="6"/>
        <end position="23"/>
    </location>
</feature>
<sequence length="73" mass="8436">MTVFKDLQWVFNFLIFYFLFYYFSQGTLFMTVESRQLTVLKCRLDGATPTLQPCTSFDGPIALTCDQSSEDVV</sequence>